<name>A0ABS4GUW7_9BACL</name>
<sequence length="35" mass="4079">MNFIKAMKINEADQTSVNELHRSYEDQSRRSDAGH</sequence>
<accession>A0ABS4GUW7</accession>
<reference evidence="1 2" key="1">
    <citation type="submission" date="2021-03" db="EMBL/GenBank/DDBJ databases">
        <title>Genomic Encyclopedia of Type Strains, Phase IV (KMG-IV): sequencing the most valuable type-strain genomes for metagenomic binning, comparative biology and taxonomic classification.</title>
        <authorList>
            <person name="Goeker M."/>
        </authorList>
    </citation>
    <scope>NUCLEOTIDE SEQUENCE [LARGE SCALE GENOMIC DNA]</scope>
    <source>
        <strain evidence="1 2">DSM 24738</strain>
    </source>
</reference>
<protein>
    <submittedName>
        <fullName evidence="1">Uncharacterized protein</fullName>
    </submittedName>
</protein>
<organism evidence="1 2">
    <name type="scientific">Ammoniphilus resinae</name>
    <dbReference type="NCBI Taxonomy" id="861532"/>
    <lineage>
        <taxon>Bacteria</taxon>
        <taxon>Bacillati</taxon>
        <taxon>Bacillota</taxon>
        <taxon>Bacilli</taxon>
        <taxon>Bacillales</taxon>
        <taxon>Paenibacillaceae</taxon>
        <taxon>Aneurinibacillus group</taxon>
        <taxon>Ammoniphilus</taxon>
    </lineage>
</organism>
<gene>
    <name evidence="1" type="ORF">J2Z37_004061</name>
</gene>
<evidence type="ECO:0000313" key="2">
    <source>
        <dbReference type="Proteomes" id="UP001519343"/>
    </source>
</evidence>
<dbReference type="Proteomes" id="UP001519343">
    <property type="component" value="Unassembled WGS sequence"/>
</dbReference>
<comment type="caution">
    <text evidence="1">The sequence shown here is derived from an EMBL/GenBank/DDBJ whole genome shotgun (WGS) entry which is preliminary data.</text>
</comment>
<evidence type="ECO:0000313" key="1">
    <source>
        <dbReference type="EMBL" id="MBP1934044.1"/>
    </source>
</evidence>
<proteinExistence type="predicted"/>
<keyword evidence="2" id="KW-1185">Reference proteome</keyword>
<dbReference type="EMBL" id="JAGGKT010000016">
    <property type="protein sequence ID" value="MBP1934044.1"/>
    <property type="molecule type" value="Genomic_DNA"/>
</dbReference>